<accession>A0ABP6NT59</accession>
<name>A0ABP6NT59_9ACTN</name>
<dbReference type="InterPro" id="IPR012338">
    <property type="entry name" value="Beta-lactam/transpept-like"/>
</dbReference>
<feature type="chain" id="PRO_5047201459" description="Peptidase S11 D-alanyl-D-alanine carboxypeptidase A N-terminal domain-containing protein" evidence="9">
    <location>
        <begin position="32"/>
        <end position="365"/>
    </location>
</feature>
<dbReference type="RefSeq" id="WP_344864503.1">
    <property type="nucleotide sequence ID" value="NZ_BAAAUT010000055.1"/>
</dbReference>
<evidence type="ECO:0000259" key="10">
    <source>
        <dbReference type="Pfam" id="PF00768"/>
    </source>
</evidence>
<dbReference type="Pfam" id="PF00768">
    <property type="entry name" value="Peptidase_S11"/>
    <property type="match status" value="1"/>
</dbReference>
<proteinExistence type="inferred from homology"/>
<keyword evidence="3" id="KW-0378">Hydrolase</keyword>
<evidence type="ECO:0000256" key="1">
    <source>
        <dbReference type="ARBA" id="ARBA00007164"/>
    </source>
</evidence>
<sequence length="365" mass="37055">MPNGGIRLTACATATGLAGLTGLAGPAAAHAVPAPAAAPVPATAPGERRAAPHDRPAVAARAAYLVDTTTGTVHLGKRAGRRFPVASLTKIMTAYVVLREARLTDIVTIKARDVTYARRNDATHASLRAGERLTVRDLLHGVMLPSGADATHALARVYGPGQSRFVAKMNAAARSLGLADTVYTNADGLPRPRGNHSTAADQARLTDAALRHPVLAAIAATERYVVRGSAAHRRHVWTNTNELLGAPGVLGVKTGYTGAAGYCLAFAADRGGRRLVGVLLGETRSDRRFRTAGRLLDWAAGRAAAEDAPDGPVPEGATPDGPVPGGPVPGGPVPGAPVPDGPVPGGAVPGPSGPPPALALDGTLP</sequence>
<organism evidence="11 12">
    <name type="scientific">Planomonospora alba</name>
    <dbReference type="NCBI Taxonomy" id="161354"/>
    <lineage>
        <taxon>Bacteria</taxon>
        <taxon>Bacillati</taxon>
        <taxon>Actinomycetota</taxon>
        <taxon>Actinomycetes</taxon>
        <taxon>Streptosporangiales</taxon>
        <taxon>Streptosporangiaceae</taxon>
        <taxon>Planomonospora</taxon>
    </lineage>
</organism>
<dbReference type="InterPro" id="IPR001967">
    <property type="entry name" value="Peptidase_S11_N"/>
</dbReference>
<evidence type="ECO:0000256" key="3">
    <source>
        <dbReference type="ARBA" id="ARBA00022801"/>
    </source>
</evidence>
<evidence type="ECO:0000256" key="4">
    <source>
        <dbReference type="ARBA" id="ARBA00022960"/>
    </source>
</evidence>
<evidence type="ECO:0000256" key="5">
    <source>
        <dbReference type="ARBA" id="ARBA00022984"/>
    </source>
</evidence>
<evidence type="ECO:0000313" key="12">
    <source>
        <dbReference type="Proteomes" id="UP001500320"/>
    </source>
</evidence>
<keyword evidence="2 9" id="KW-0732">Signal</keyword>
<evidence type="ECO:0000313" key="11">
    <source>
        <dbReference type="EMBL" id="GAA3157336.1"/>
    </source>
</evidence>
<feature type="domain" description="Peptidase S11 D-alanyl-D-alanine carboxypeptidase A N-terminal" evidence="10">
    <location>
        <begin position="54"/>
        <end position="282"/>
    </location>
</feature>
<dbReference type="SUPFAM" id="SSF56601">
    <property type="entry name" value="beta-lactamase/transpeptidase-like"/>
    <property type="match status" value="1"/>
</dbReference>
<dbReference type="Gene3D" id="3.40.710.10">
    <property type="entry name" value="DD-peptidase/beta-lactamase superfamily"/>
    <property type="match status" value="1"/>
</dbReference>
<reference evidence="12" key="1">
    <citation type="journal article" date="2019" name="Int. J. Syst. Evol. Microbiol.">
        <title>The Global Catalogue of Microorganisms (GCM) 10K type strain sequencing project: providing services to taxonomists for standard genome sequencing and annotation.</title>
        <authorList>
            <consortium name="The Broad Institute Genomics Platform"/>
            <consortium name="The Broad Institute Genome Sequencing Center for Infectious Disease"/>
            <person name="Wu L."/>
            <person name="Ma J."/>
        </authorList>
    </citation>
    <scope>NUCLEOTIDE SEQUENCE [LARGE SCALE GENOMIC DNA]</scope>
    <source>
        <strain evidence="12">JCM 9373</strain>
    </source>
</reference>
<feature type="signal peptide" evidence="9">
    <location>
        <begin position="1"/>
        <end position="31"/>
    </location>
</feature>
<keyword evidence="4" id="KW-0133">Cell shape</keyword>
<feature type="region of interest" description="Disordered" evidence="8">
    <location>
        <begin position="303"/>
        <end position="365"/>
    </location>
</feature>
<dbReference type="InterPro" id="IPR018044">
    <property type="entry name" value="Peptidase_S11"/>
</dbReference>
<gene>
    <name evidence="11" type="ORF">GCM10010466_55250</name>
</gene>
<dbReference type="PANTHER" id="PTHR21581">
    <property type="entry name" value="D-ALANYL-D-ALANINE CARBOXYPEPTIDASE"/>
    <property type="match status" value="1"/>
</dbReference>
<evidence type="ECO:0000256" key="8">
    <source>
        <dbReference type="SAM" id="MobiDB-lite"/>
    </source>
</evidence>
<feature type="compositionally biased region" description="Pro residues" evidence="8">
    <location>
        <begin position="321"/>
        <end position="342"/>
    </location>
</feature>
<dbReference type="Proteomes" id="UP001500320">
    <property type="component" value="Unassembled WGS sequence"/>
</dbReference>
<dbReference type="PANTHER" id="PTHR21581:SF33">
    <property type="entry name" value="D-ALANYL-D-ALANINE CARBOXYPEPTIDASE DACB"/>
    <property type="match status" value="1"/>
</dbReference>
<evidence type="ECO:0000256" key="7">
    <source>
        <dbReference type="RuleBase" id="RU004016"/>
    </source>
</evidence>
<evidence type="ECO:0000256" key="2">
    <source>
        <dbReference type="ARBA" id="ARBA00022729"/>
    </source>
</evidence>
<evidence type="ECO:0000256" key="6">
    <source>
        <dbReference type="ARBA" id="ARBA00023316"/>
    </source>
</evidence>
<protein>
    <recommendedName>
        <fullName evidence="10">Peptidase S11 D-alanyl-D-alanine carboxypeptidase A N-terminal domain-containing protein</fullName>
    </recommendedName>
</protein>
<evidence type="ECO:0000256" key="9">
    <source>
        <dbReference type="SAM" id="SignalP"/>
    </source>
</evidence>
<dbReference type="PRINTS" id="PR00725">
    <property type="entry name" value="DADACBPTASE1"/>
</dbReference>
<dbReference type="EMBL" id="BAAAUT010000055">
    <property type="protein sequence ID" value="GAA3157336.1"/>
    <property type="molecule type" value="Genomic_DNA"/>
</dbReference>
<keyword evidence="5" id="KW-0573">Peptidoglycan synthesis</keyword>
<comment type="caution">
    <text evidence="11">The sequence shown here is derived from an EMBL/GenBank/DDBJ whole genome shotgun (WGS) entry which is preliminary data.</text>
</comment>
<keyword evidence="6" id="KW-0961">Cell wall biogenesis/degradation</keyword>
<keyword evidence="12" id="KW-1185">Reference proteome</keyword>
<comment type="similarity">
    <text evidence="1 7">Belongs to the peptidase S11 family.</text>
</comment>